<gene>
    <name evidence="3" type="ORF">A3207_08805</name>
</gene>
<protein>
    <recommendedName>
        <fullName evidence="5">HTH OST-type domain-containing protein</fullName>
    </recommendedName>
</protein>
<dbReference type="RefSeq" id="WP_020448030.1">
    <property type="nucleotide sequence ID" value="NZ_CAYAYA010000003.1"/>
</dbReference>
<dbReference type="AlphaFoldDB" id="A0A8J8TDQ0"/>
<dbReference type="Proteomes" id="UP000752814">
    <property type="component" value="Unassembled WGS sequence"/>
</dbReference>
<feature type="domain" description="EF-hand" evidence="1">
    <location>
        <begin position="272"/>
        <end position="307"/>
    </location>
</feature>
<dbReference type="PROSITE" id="PS50222">
    <property type="entry name" value="EF_HAND_2"/>
    <property type="match status" value="1"/>
</dbReference>
<dbReference type="InterPro" id="IPR041966">
    <property type="entry name" value="LOTUS-like"/>
</dbReference>
<dbReference type="GO" id="GO:0005509">
    <property type="term" value="F:calcium ion binding"/>
    <property type="evidence" value="ECO:0007669"/>
    <property type="project" value="InterPro"/>
</dbReference>
<dbReference type="PANTHER" id="PTHR35811">
    <property type="entry name" value="SLR1870 PROTEIN"/>
    <property type="match status" value="1"/>
</dbReference>
<evidence type="ECO:0000313" key="4">
    <source>
        <dbReference type="Proteomes" id="UP000752814"/>
    </source>
</evidence>
<dbReference type="GO" id="GO:0004540">
    <property type="term" value="F:RNA nuclease activity"/>
    <property type="evidence" value="ECO:0007669"/>
    <property type="project" value="InterPro"/>
</dbReference>
<dbReference type="Gene3D" id="3.40.50.1010">
    <property type="entry name" value="5'-nuclease"/>
    <property type="match status" value="1"/>
</dbReference>
<dbReference type="InterPro" id="IPR002048">
    <property type="entry name" value="EF_hand_dom"/>
</dbReference>
<dbReference type="Gene3D" id="3.30.420.610">
    <property type="entry name" value="LOTUS domain-like"/>
    <property type="match status" value="2"/>
</dbReference>
<dbReference type="GeneID" id="41322537"/>
<name>A0A8J8TDQ0_9ARCH</name>
<dbReference type="Pfam" id="PF01936">
    <property type="entry name" value="NYN"/>
    <property type="match status" value="1"/>
</dbReference>
<dbReference type="CDD" id="cd11297">
    <property type="entry name" value="PIN_LabA-like_N_1"/>
    <property type="match status" value="1"/>
</dbReference>
<comment type="caution">
    <text evidence="3">The sequence shown here is derived from an EMBL/GenBank/DDBJ whole genome shotgun (WGS) entry which is preliminary data.</text>
</comment>
<sequence>MDEKRIDDRKLAFLVDGDNASAAYVEEMLAEASKYGSVIIRRVYGNWTVNGQVNSWKLKLKEYALIPYQQFPNISNRHITKNTTDIALIIDAMDILHDGIVNGFVIVSSDSDYTSLAIRIREHGIFVMGIGKKDTHDSFRRACDVFVSTENLGKDEEEDNKGISENSGSREKKQAKDAIDLLCRAFEYAVNDDGMALNGDIGAALRRLDPAFDTRTYGESSLLSLIEKLGDIFEVERYDRGAIYIRRKDGRKVSTCEEEIVPMPPAKQNPIDALPILIQAYTTVDKNRDGTVDTYHLFKAARRLDPKFDSINYGKEKISHLLEALPEYFTLSRRGKAMMVMMVDDSTSEEEETVENTVEEIADELVPEEDVKEEVIVEEVRPAKKKLSQIDALKIVKSAFDSIVKDDGRVYLPRLSREVGAMAPDLDFNDFEKKGIKEFIEEFDDVFTLIKEGRTVYVERRKGRRPKRSISEFSVE</sequence>
<evidence type="ECO:0000313" key="3">
    <source>
        <dbReference type="EMBL" id="TQS83401.1"/>
    </source>
</evidence>
<organism evidence="3 4">
    <name type="scientific">Candidatus Methanomassiliicoccus intestinalis</name>
    <dbReference type="NCBI Taxonomy" id="1406512"/>
    <lineage>
        <taxon>Archaea</taxon>
        <taxon>Methanobacteriati</taxon>
        <taxon>Thermoplasmatota</taxon>
        <taxon>Thermoplasmata</taxon>
        <taxon>Methanomassiliicoccales</taxon>
        <taxon>Methanomassiliicoccaceae</taxon>
        <taxon>Methanomassiliicoccus</taxon>
    </lineage>
</organism>
<feature type="domain" description="HTH OST-type" evidence="2">
    <location>
        <begin position="174"/>
        <end position="249"/>
    </location>
</feature>
<proteinExistence type="predicted"/>
<dbReference type="PANTHER" id="PTHR35811:SF1">
    <property type="entry name" value="HTH OST-TYPE DOMAIN-CONTAINING PROTEIN"/>
    <property type="match status" value="1"/>
</dbReference>
<evidence type="ECO:0000259" key="1">
    <source>
        <dbReference type="PROSITE" id="PS50222"/>
    </source>
</evidence>
<evidence type="ECO:0000259" key="2">
    <source>
        <dbReference type="PROSITE" id="PS51644"/>
    </source>
</evidence>
<reference evidence="3" key="1">
    <citation type="submission" date="2016-03" db="EMBL/GenBank/DDBJ databases">
        <authorList>
            <person name="Borrel G."/>
            <person name="Mccann A."/>
            <person name="O'Toole P.W."/>
        </authorList>
    </citation>
    <scope>NUCLEOTIDE SEQUENCE</scope>
    <source>
        <strain evidence="3">183</strain>
    </source>
</reference>
<dbReference type="PROSITE" id="PS51644">
    <property type="entry name" value="HTH_OST"/>
    <property type="match status" value="1"/>
</dbReference>
<dbReference type="EMBL" id="LVVT01000011">
    <property type="protein sequence ID" value="TQS83401.1"/>
    <property type="molecule type" value="Genomic_DNA"/>
</dbReference>
<dbReference type="InterPro" id="IPR021139">
    <property type="entry name" value="NYN"/>
</dbReference>
<dbReference type="CDD" id="cd10146">
    <property type="entry name" value="LabA_like_C"/>
    <property type="match status" value="1"/>
</dbReference>
<accession>A0A8J8TDQ0</accession>
<dbReference type="Pfam" id="PF12872">
    <property type="entry name" value="OST-HTH"/>
    <property type="match status" value="3"/>
</dbReference>
<evidence type="ECO:0008006" key="5">
    <source>
        <dbReference type="Google" id="ProtNLM"/>
    </source>
</evidence>
<dbReference type="InterPro" id="IPR025605">
    <property type="entry name" value="OST-HTH/LOTUS_dom"/>
</dbReference>